<proteinExistence type="inferred from homology"/>
<dbReference type="GO" id="GO:0070740">
    <property type="term" value="F:tubulin-glutamic acid ligase activity"/>
    <property type="evidence" value="ECO:0007669"/>
    <property type="project" value="TreeGrafter"/>
</dbReference>
<dbReference type="GO" id="GO:0019098">
    <property type="term" value="P:reproductive behavior"/>
    <property type="evidence" value="ECO:0007669"/>
    <property type="project" value="UniProtKB-ARBA"/>
</dbReference>
<keyword evidence="3" id="KW-0547">Nucleotide-binding</keyword>
<dbReference type="Proteomes" id="UP000267027">
    <property type="component" value="Unassembled WGS sequence"/>
</dbReference>
<dbReference type="PANTHER" id="PTHR12241:SF154">
    <property type="entry name" value="TUBULIN POLYGLUTAMYLASE TTLL11"/>
    <property type="match status" value="1"/>
</dbReference>
<dbReference type="EMBL" id="UYYA01005229">
    <property type="protein sequence ID" value="VDM64385.1"/>
    <property type="molecule type" value="Genomic_DNA"/>
</dbReference>
<evidence type="ECO:0000256" key="3">
    <source>
        <dbReference type="ARBA" id="ARBA00022741"/>
    </source>
</evidence>
<evidence type="ECO:0000313" key="5">
    <source>
        <dbReference type="EMBL" id="VDM64385.1"/>
    </source>
</evidence>
<dbReference type="OrthoDB" id="202825at2759"/>
<dbReference type="PANTHER" id="PTHR12241">
    <property type="entry name" value="TUBULIN POLYGLUTAMYLASE"/>
    <property type="match status" value="1"/>
</dbReference>
<dbReference type="GO" id="GO:0005524">
    <property type="term" value="F:ATP binding"/>
    <property type="evidence" value="ECO:0007669"/>
    <property type="project" value="UniProtKB-KW"/>
</dbReference>
<keyword evidence="6" id="KW-1185">Reference proteome</keyword>
<evidence type="ECO:0000256" key="1">
    <source>
        <dbReference type="ARBA" id="ARBA00006820"/>
    </source>
</evidence>
<keyword evidence="4" id="KW-0067">ATP-binding</keyword>
<dbReference type="Pfam" id="PF03133">
    <property type="entry name" value="TTL"/>
    <property type="match status" value="1"/>
</dbReference>
<dbReference type="STRING" id="334426.A0A0R3Q1C2"/>
<reference evidence="7" key="1">
    <citation type="submission" date="2016-04" db="UniProtKB">
        <authorList>
            <consortium name="WormBaseParasite"/>
        </authorList>
    </citation>
    <scope>IDENTIFICATION</scope>
</reference>
<dbReference type="GO" id="GO:0015631">
    <property type="term" value="F:tubulin binding"/>
    <property type="evidence" value="ECO:0007669"/>
    <property type="project" value="TreeGrafter"/>
</dbReference>
<evidence type="ECO:0000313" key="6">
    <source>
        <dbReference type="Proteomes" id="UP000267027"/>
    </source>
</evidence>
<gene>
    <name evidence="5" type="ORF">ACOC_LOCUS12800</name>
</gene>
<dbReference type="InterPro" id="IPR004344">
    <property type="entry name" value="TTL/TTLL_fam"/>
</dbReference>
<dbReference type="WBParaSite" id="ACOC_0001279901-mRNA-1">
    <property type="protein sequence ID" value="ACOC_0001279901-mRNA-1"/>
    <property type="gene ID" value="ACOC_0001279901"/>
</dbReference>
<dbReference type="GO" id="GO:0036064">
    <property type="term" value="C:ciliary basal body"/>
    <property type="evidence" value="ECO:0007669"/>
    <property type="project" value="TreeGrafter"/>
</dbReference>
<organism evidence="7">
    <name type="scientific">Angiostrongylus costaricensis</name>
    <name type="common">Nematode worm</name>
    <dbReference type="NCBI Taxonomy" id="334426"/>
    <lineage>
        <taxon>Eukaryota</taxon>
        <taxon>Metazoa</taxon>
        <taxon>Ecdysozoa</taxon>
        <taxon>Nematoda</taxon>
        <taxon>Chromadorea</taxon>
        <taxon>Rhabditida</taxon>
        <taxon>Rhabditina</taxon>
        <taxon>Rhabditomorpha</taxon>
        <taxon>Strongyloidea</taxon>
        <taxon>Metastrongylidae</taxon>
        <taxon>Angiostrongylus</taxon>
    </lineage>
</organism>
<protein>
    <submittedName>
        <fullName evidence="7">ATP-grasp domain-containing protein</fullName>
    </submittedName>
</protein>
<evidence type="ECO:0000256" key="2">
    <source>
        <dbReference type="ARBA" id="ARBA00022598"/>
    </source>
</evidence>
<evidence type="ECO:0000256" key="4">
    <source>
        <dbReference type="ARBA" id="ARBA00022840"/>
    </source>
</evidence>
<dbReference type="PROSITE" id="PS51221">
    <property type="entry name" value="TTL"/>
    <property type="match status" value="1"/>
</dbReference>
<dbReference type="GO" id="GO:0000226">
    <property type="term" value="P:microtubule cytoskeleton organization"/>
    <property type="evidence" value="ECO:0007669"/>
    <property type="project" value="TreeGrafter"/>
</dbReference>
<dbReference type="AlphaFoldDB" id="A0A0R3Q1C2"/>
<evidence type="ECO:0000313" key="7">
    <source>
        <dbReference type="WBParaSite" id="ACOC_0001279901-mRNA-1"/>
    </source>
</evidence>
<accession>A0A0R3Q1C2</accession>
<sequence length="273" mass="31096">MEAVLDSNQSVNPQKRRSSSFSIDTALSFANYPVVTLCAKMLGFREYPSGRDDNQPCDIYWCNVAHLDFSTVVKSSGSRVNKLPGMSELSKKVSLTHAISSMEKLFPQAYMFYPRSFFLPVHYEDLKTYWKETLLRYKEQGRDEEPYFIVKPNEDFIDGAEEVCLGAQGTGIYLINDLSQIKDPTMEQLVQEQGRDEEPYFIVKPNEDFIDGAEEVCLGAQGTGIYLINDLSQIKDPTMEQLVQQCDYTNVRLCYIDDTTGLRTISAQDLFVE</sequence>
<reference evidence="5 6" key="2">
    <citation type="submission" date="2018-11" db="EMBL/GenBank/DDBJ databases">
        <authorList>
            <consortium name="Pathogen Informatics"/>
        </authorList>
    </citation>
    <scope>NUCLEOTIDE SEQUENCE [LARGE SCALE GENOMIC DNA]</scope>
    <source>
        <strain evidence="5 6">Costa Rica</strain>
    </source>
</reference>
<keyword evidence="2" id="KW-0436">Ligase</keyword>
<comment type="similarity">
    <text evidence="1">Belongs to the tubulin--tyrosine ligase family.</text>
</comment>
<name>A0A0R3Q1C2_ANGCS</name>